<dbReference type="EMBL" id="RBWV01000010">
    <property type="protein sequence ID" value="RKS77572.1"/>
    <property type="molecule type" value="Genomic_DNA"/>
</dbReference>
<accession>A0A420XRU0</accession>
<gene>
    <name evidence="1" type="ORF">CLV35_1265</name>
</gene>
<evidence type="ECO:0000313" key="2">
    <source>
        <dbReference type="Proteomes" id="UP000281955"/>
    </source>
</evidence>
<dbReference type="Pfam" id="PF10025">
    <property type="entry name" value="DUF2267"/>
    <property type="match status" value="1"/>
</dbReference>
<proteinExistence type="predicted"/>
<dbReference type="RefSeq" id="WP_183061780.1">
    <property type="nucleotide sequence ID" value="NZ_RBWV01000010.1"/>
</dbReference>
<dbReference type="AlphaFoldDB" id="A0A420XRU0"/>
<keyword evidence="2" id="KW-1185">Reference proteome</keyword>
<name>A0A420XRU0_9ACTN</name>
<protein>
    <submittedName>
        <fullName evidence="1">Uncharacterized protein (DUF2267 family)</fullName>
    </submittedName>
</protein>
<comment type="caution">
    <text evidence="1">The sequence shown here is derived from an EMBL/GenBank/DDBJ whole genome shotgun (WGS) entry which is preliminary data.</text>
</comment>
<evidence type="ECO:0000313" key="1">
    <source>
        <dbReference type="EMBL" id="RKS77572.1"/>
    </source>
</evidence>
<sequence length="130" mass="13820">MRYEQLTRLVQTRARLASADDAARATSITLCALGERVPDTVAATLAERLPPDLAAHVRDGAGHPLGKDAPLADDFVALLAERASIDALRAASVARTVFRVVDVETGGGLAQRARGVLPEDVRDLVARGRR</sequence>
<dbReference type="InParanoid" id="A0A420XRU0"/>
<dbReference type="Proteomes" id="UP000281955">
    <property type="component" value="Unassembled WGS sequence"/>
</dbReference>
<dbReference type="InterPro" id="IPR018727">
    <property type="entry name" value="DUF2267"/>
</dbReference>
<organism evidence="1 2">
    <name type="scientific">Motilibacter peucedani</name>
    <dbReference type="NCBI Taxonomy" id="598650"/>
    <lineage>
        <taxon>Bacteria</taxon>
        <taxon>Bacillati</taxon>
        <taxon>Actinomycetota</taxon>
        <taxon>Actinomycetes</taxon>
        <taxon>Motilibacterales</taxon>
        <taxon>Motilibacteraceae</taxon>
        <taxon>Motilibacter</taxon>
    </lineage>
</organism>
<reference evidence="1 2" key="1">
    <citation type="submission" date="2018-10" db="EMBL/GenBank/DDBJ databases">
        <title>Genomic Encyclopedia of Archaeal and Bacterial Type Strains, Phase II (KMG-II): from individual species to whole genera.</title>
        <authorList>
            <person name="Goeker M."/>
        </authorList>
    </citation>
    <scope>NUCLEOTIDE SEQUENCE [LARGE SCALE GENOMIC DNA]</scope>
    <source>
        <strain evidence="1 2">RP-AC37</strain>
    </source>
</reference>
<dbReference type="Gene3D" id="1.10.490.110">
    <property type="entry name" value="Uncharacterized conserved protein DUF2267"/>
    <property type="match status" value="1"/>
</dbReference>
<dbReference type="InterPro" id="IPR038282">
    <property type="entry name" value="DUF2267_sf"/>
</dbReference>